<accession>A2E5U1</accession>
<proteinExistence type="predicted"/>
<dbReference type="Gene3D" id="3.80.10.10">
    <property type="entry name" value="Ribonuclease Inhibitor"/>
    <property type="match status" value="1"/>
</dbReference>
<dbReference type="GO" id="GO:0016477">
    <property type="term" value="P:cell migration"/>
    <property type="evidence" value="ECO:0000318"/>
    <property type="project" value="GO_Central"/>
</dbReference>
<dbReference type="InterPro" id="IPR032675">
    <property type="entry name" value="LRR_dom_sf"/>
</dbReference>
<dbReference type="InParanoid" id="A2E5U1"/>
<dbReference type="KEGG" id="tva:4769971"/>
<dbReference type="GO" id="GO:0034315">
    <property type="term" value="P:regulation of Arp2/3 complex-mediated actin nucleation"/>
    <property type="evidence" value="ECO:0000318"/>
    <property type="project" value="GO_Central"/>
</dbReference>
<name>A2E5U1_TRIV3</name>
<dbReference type="EMBL" id="DS113309">
    <property type="protein sequence ID" value="EAY12011.1"/>
    <property type="molecule type" value="Genomic_DNA"/>
</dbReference>
<dbReference type="SUPFAM" id="SSF52047">
    <property type="entry name" value="RNI-like"/>
    <property type="match status" value="1"/>
</dbReference>
<dbReference type="AlphaFoldDB" id="A2E5U1"/>
<dbReference type="GO" id="GO:0030027">
    <property type="term" value="C:lamellipodium"/>
    <property type="evidence" value="ECO:0000318"/>
    <property type="project" value="GO_Central"/>
</dbReference>
<sequence>MTQIDQLSSVHPIFKSFKNEILFFDQVEKLNRHGDVDIRHLVVHTAGIFLLETKPLIRTLWMSRVIPLADLQYFHVSNSTFTVKSENDSFTIKCKIHLNVAAQIYALRKVLFPQNNNNCVFQIESDILHQFESIDIDFEPESILGERFLGYVFSSTIQYNDDYVKSTYGLLCPDNNVFVINPTILSNPYILEIISSFSCGNEVTEIDFENFDIGQVLDCFYIITHQSKNVKTLVFRGMNFETRLNDLKNLFENAVLNNLTDIIFETCRFCHPDVHLFFDAFSSLKSCVKCLHFSKSLITSYAIDSIFQMLFFSSCFHSLQSLSIRDLTNAEDLSTGIFQLLCCGWVLKSKCMKHLNFSNSSMNIGKLLSNIKDIDCGVLELNLSYNTFTNLSGNLILPGLTNLILNHCTFVSDALYELFSCLSQQKHLAPLTIDVSDALCTPSSFASFYQNSPKLIIPELQTLIWDGNQVSGKNIEPFMKFLKNQPNLSNLSLNFCFDKKDHETTLIQLSDLFKTLRFNQLCIAANGDHGFGQPLTTCLEYLLNNSKNLHLLDITNQRVTDVGLFLVLRQLPPSLEAFYFEGFNPSTVDSICTILSRVTQSNTIKKSLLPELDIVNLYTKTPLDKRSDMKKKIHQVREDFIHKYGFPSKERIPRTQLDTSINFQSAKSSKLTKEVVDKEIMKQIMKEESDYIIIDDYMISYFEELSGVVGTCPIIPLVNEMHQRTSLKSLLGNLGLN</sequence>
<evidence type="ECO:0000313" key="1">
    <source>
        <dbReference type="EMBL" id="EAY12011.1"/>
    </source>
</evidence>
<gene>
    <name evidence="1" type="ORF">TVAG_271940</name>
</gene>
<organism evidence="1 2">
    <name type="scientific">Trichomonas vaginalis (strain ATCC PRA-98 / G3)</name>
    <dbReference type="NCBI Taxonomy" id="412133"/>
    <lineage>
        <taxon>Eukaryota</taxon>
        <taxon>Metamonada</taxon>
        <taxon>Parabasalia</taxon>
        <taxon>Trichomonadida</taxon>
        <taxon>Trichomonadidae</taxon>
        <taxon>Trichomonas</taxon>
    </lineage>
</organism>
<dbReference type="SMR" id="A2E5U1"/>
<keyword evidence="2" id="KW-1185">Reference proteome</keyword>
<evidence type="ECO:0000313" key="2">
    <source>
        <dbReference type="Proteomes" id="UP000001542"/>
    </source>
</evidence>
<dbReference type="VEuPathDB" id="TrichDB:TVAGG3_0256870"/>
<dbReference type="RefSeq" id="XP_001324234.1">
    <property type="nucleotide sequence ID" value="XM_001324199.1"/>
</dbReference>
<dbReference type="Proteomes" id="UP000001542">
    <property type="component" value="Unassembled WGS sequence"/>
</dbReference>
<protein>
    <submittedName>
        <fullName evidence="1">Leucine Rich Repeat family protein</fullName>
    </submittedName>
</protein>
<dbReference type="GO" id="GO:0005886">
    <property type="term" value="C:plasma membrane"/>
    <property type="evidence" value="ECO:0000318"/>
    <property type="project" value="GO_Central"/>
</dbReference>
<dbReference type="VEuPathDB" id="TrichDB:TVAG_271940"/>
<reference evidence="1" key="2">
    <citation type="journal article" date="2007" name="Science">
        <title>Draft genome sequence of the sexually transmitted pathogen Trichomonas vaginalis.</title>
        <authorList>
            <person name="Carlton J.M."/>
            <person name="Hirt R.P."/>
            <person name="Silva J.C."/>
            <person name="Delcher A.L."/>
            <person name="Schatz M."/>
            <person name="Zhao Q."/>
            <person name="Wortman J.R."/>
            <person name="Bidwell S.L."/>
            <person name="Alsmark U.C.M."/>
            <person name="Besteiro S."/>
            <person name="Sicheritz-Ponten T."/>
            <person name="Noel C.J."/>
            <person name="Dacks J.B."/>
            <person name="Foster P.G."/>
            <person name="Simillion C."/>
            <person name="Van de Peer Y."/>
            <person name="Miranda-Saavedra D."/>
            <person name="Barton G.J."/>
            <person name="Westrop G.D."/>
            <person name="Mueller S."/>
            <person name="Dessi D."/>
            <person name="Fiori P.L."/>
            <person name="Ren Q."/>
            <person name="Paulsen I."/>
            <person name="Zhang H."/>
            <person name="Bastida-Corcuera F.D."/>
            <person name="Simoes-Barbosa A."/>
            <person name="Brown M.T."/>
            <person name="Hayes R.D."/>
            <person name="Mukherjee M."/>
            <person name="Okumura C.Y."/>
            <person name="Schneider R."/>
            <person name="Smith A.J."/>
            <person name="Vanacova S."/>
            <person name="Villalvazo M."/>
            <person name="Haas B.J."/>
            <person name="Pertea M."/>
            <person name="Feldblyum T.V."/>
            <person name="Utterback T.R."/>
            <person name="Shu C.L."/>
            <person name="Osoegawa K."/>
            <person name="de Jong P.J."/>
            <person name="Hrdy I."/>
            <person name="Horvathova L."/>
            <person name="Zubacova Z."/>
            <person name="Dolezal P."/>
            <person name="Malik S.B."/>
            <person name="Logsdon J.M. Jr."/>
            <person name="Henze K."/>
            <person name="Gupta A."/>
            <person name="Wang C.C."/>
            <person name="Dunne R.L."/>
            <person name="Upcroft J.A."/>
            <person name="Upcroft P."/>
            <person name="White O."/>
            <person name="Salzberg S.L."/>
            <person name="Tang P."/>
            <person name="Chiu C.-H."/>
            <person name="Lee Y.-S."/>
            <person name="Embley T.M."/>
            <person name="Coombs G.H."/>
            <person name="Mottram J.C."/>
            <person name="Tachezy J."/>
            <person name="Fraser-Liggett C.M."/>
            <person name="Johnson P.J."/>
        </authorList>
    </citation>
    <scope>NUCLEOTIDE SEQUENCE [LARGE SCALE GENOMIC DNA]</scope>
    <source>
        <strain evidence="1">G3</strain>
    </source>
</reference>
<reference evidence="1" key="1">
    <citation type="submission" date="2006-10" db="EMBL/GenBank/DDBJ databases">
        <authorList>
            <person name="Amadeo P."/>
            <person name="Zhao Q."/>
            <person name="Wortman J."/>
            <person name="Fraser-Liggett C."/>
            <person name="Carlton J."/>
        </authorList>
    </citation>
    <scope>NUCLEOTIDE SEQUENCE</scope>
    <source>
        <strain evidence="1">G3</strain>
    </source>
</reference>